<keyword evidence="1" id="KW-0633">Potassium transport</keyword>
<dbReference type="InterPro" id="IPR003148">
    <property type="entry name" value="RCK_N"/>
</dbReference>
<dbReference type="GO" id="GO:0005886">
    <property type="term" value="C:plasma membrane"/>
    <property type="evidence" value="ECO:0007669"/>
    <property type="project" value="InterPro"/>
</dbReference>
<name>A0A0S6VUD4_9BACT</name>
<dbReference type="STRING" id="1499966.U14_00843"/>
<dbReference type="SUPFAM" id="SSF51735">
    <property type="entry name" value="NAD(P)-binding Rossmann-fold domains"/>
    <property type="match status" value="1"/>
</dbReference>
<dbReference type="PANTHER" id="PTHR43833">
    <property type="entry name" value="POTASSIUM CHANNEL PROTEIN 2-RELATED-RELATED"/>
    <property type="match status" value="1"/>
</dbReference>
<evidence type="ECO:0000256" key="1">
    <source>
        <dbReference type="ARBA" id="ARBA00022538"/>
    </source>
</evidence>
<evidence type="ECO:0000313" key="4">
    <source>
        <dbReference type="EMBL" id="GAK49620.1"/>
    </source>
</evidence>
<reference evidence="4" key="1">
    <citation type="journal article" date="2015" name="PeerJ">
        <title>First genomic representation of candidate bacterial phylum KSB3 points to enhanced environmental sensing as a trigger of wastewater bulking.</title>
        <authorList>
            <person name="Sekiguchi Y."/>
            <person name="Ohashi A."/>
            <person name="Parks D.H."/>
            <person name="Yamauchi T."/>
            <person name="Tyson G.W."/>
            <person name="Hugenholtz P."/>
        </authorList>
    </citation>
    <scope>NUCLEOTIDE SEQUENCE [LARGE SCALE GENOMIC DNA]</scope>
</reference>
<dbReference type="AlphaFoldDB" id="A0A0S6VUD4"/>
<dbReference type="InterPro" id="IPR050721">
    <property type="entry name" value="Trk_Ktr_HKT_K-transport"/>
</dbReference>
<dbReference type="GO" id="GO:0015079">
    <property type="term" value="F:potassium ion transmembrane transporter activity"/>
    <property type="evidence" value="ECO:0007669"/>
    <property type="project" value="InterPro"/>
</dbReference>
<dbReference type="Pfam" id="PF02254">
    <property type="entry name" value="TrkA_N"/>
    <property type="match status" value="1"/>
</dbReference>
<keyword evidence="2" id="KW-0630">Potassium</keyword>
<dbReference type="Gene3D" id="3.40.50.720">
    <property type="entry name" value="NAD(P)-binding Rossmann-like Domain"/>
    <property type="match status" value="1"/>
</dbReference>
<protein>
    <submittedName>
        <fullName evidence="4">TrkA-N domain protein</fullName>
    </submittedName>
</protein>
<evidence type="ECO:0000256" key="2">
    <source>
        <dbReference type="ARBA" id="ARBA00022958"/>
    </source>
</evidence>
<organism evidence="4">
    <name type="scientific">Candidatus Moduliflexus flocculans</name>
    <dbReference type="NCBI Taxonomy" id="1499966"/>
    <lineage>
        <taxon>Bacteria</taxon>
        <taxon>Candidatus Moduliflexota</taxon>
        <taxon>Candidatus Moduliflexia</taxon>
        <taxon>Candidatus Moduliflexales</taxon>
        <taxon>Candidatus Moduliflexaceae</taxon>
    </lineage>
</organism>
<gene>
    <name evidence="4" type="ORF">U14_00843</name>
</gene>
<evidence type="ECO:0000259" key="3">
    <source>
        <dbReference type="PROSITE" id="PS51201"/>
    </source>
</evidence>
<accession>A0A0S6VUD4</accession>
<evidence type="ECO:0000313" key="5">
    <source>
        <dbReference type="Proteomes" id="UP000030700"/>
    </source>
</evidence>
<dbReference type="Proteomes" id="UP000030700">
    <property type="component" value="Unassembled WGS sequence"/>
</dbReference>
<dbReference type="HOGENOM" id="CLU_046525_4_1_0"/>
<dbReference type="EMBL" id="DF820455">
    <property type="protein sequence ID" value="GAK49620.1"/>
    <property type="molecule type" value="Genomic_DNA"/>
</dbReference>
<dbReference type="PROSITE" id="PS51201">
    <property type="entry name" value="RCK_N"/>
    <property type="match status" value="1"/>
</dbReference>
<dbReference type="InterPro" id="IPR006036">
    <property type="entry name" value="K_uptake_TrkA"/>
</dbReference>
<dbReference type="PANTHER" id="PTHR43833:SF8">
    <property type="entry name" value="TRK SYSTEM POTASSIUM UPTAKE PROTEIN TRKA"/>
    <property type="match status" value="1"/>
</dbReference>
<feature type="domain" description="RCK N-terminal" evidence="3">
    <location>
        <begin position="6"/>
        <end position="123"/>
    </location>
</feature>
<keyword evidence="5" id="KW-1185">Reference proteome</keyword>
<keyword evidence="1" id="KW-0406">Ion transport</keyword>
<proteinExistence type="predicted"/>
<dbReference type="InterPro" id="IPR036291">
    <property type="entry name" value="NAD(P)-bd_dom_sf"/>
</dbReference>
<dbReference type="PRINTS" id="PR00335">
    <property type="entry name" value="KUPTAKETRKA"/>
</dbReference>
<sequence length="143" mass="15696">MAQKQTLFIVIAGCGRIGAFLANTLSRRGHNVVIIDRDDAAFSWLSGEFSGFKVEGDAIEFAVLKQSKVEKADVVVAVSEDDNTNLMVAQIAKTLFQVPKVIARVFDRQKEEIYRQSGIEIICPTAIVGDVFFDAVMAQRSAL</sequence>
<keyword evidence="1" id="KW-0813">Transport</keyword>